<dbReference type="EMBL" id="LJIJ01001004">
    <property type="protein sequence ID" value="ODM93380.1"/>
    <property type="molecule type" value="Genomic_DNA"/>
</dbReference>
<dbReference type="STRING" id="48709.A0A1D2MK78"/>
<evidence type="ECO:0000256" key="1">
    <source>
        <dbReference type="SAM" id="Coils"/>
    </source>
</evidence>
<feature type="coiled-coil region" evidence="1">
    <location>
        <begin position="36"/>
        <end position="63"/>
    </location>
</feature>
<dbReference type="AlphaFoldDB" id="A0A1D2MK78"/>
<proteinExistence type="predicted"/>
<feature type="compositionally biased region" description="Low complexity" evidence="2">
    <location>
        <begin position="93"/>
        <end position="102"/>
    </location>
</feature>
<organism evidence="3 4">
    <name type="scientific">Orchesella cincta</name>
    <name type="common">Springtail</name>
    <name type="synonym">Podura cincta</name>
    <dbReference type="NCBI Taxonomy" id="48709"/>
    <lineage>
        <taxon>Eukaryota</taxon>
        <taxon>Metazoa</taxon>
        <taxon>Ecdysozoa</taxon>
        <taxon>Arthropoda</taxon>
        <taxon>Hexapoda</taxon>
        <taxon>Collembola</taxon>
        <taxon>Entomobryomorpha</taxon>
        <taxon>Entomobryoidea</taxon>
        <taxon>Orchesellidae</taxon>
        <taxon>Orchesellinae</taxon>
        <taxon>Orchesella</taxon>
    </lineage>
</organism>
<dbReference type="OrthoDB" id="7634217at2759"/>
<evidence type="ECO:0000256" key="2">
    <source>
        <dbReference type="SAM" id="MobiDB-lite"/>
    </source>
</evidence>
<gene>
    <name evidence="3" type="ORF">Ocin01_13299</name>
</gene>
<evidence type="ECO:0000313" key="4">
    <source>
        <dbReference type="Proteomes" id="UP000094527"/>
    </source>
</evidence>
<keyword evidence="1" id="KW-0175">Coiled coil</keyword>
<feature type="compositionally biased region" description="Basic residues" evidence="2">
    <location>
        <begin position="122"/>
        <end position="132"/>
    </location>
</feature>
<feature type="compositionally biased region" description="Low complexity" evidence="2">
    <location>
        <begin position="173"/>
        <end position="196"/>
    </location>
</feature>
<reference evidence="3 4" key="1">
    <citation type="journal article" date="2016" name="Genome Biol. Evol.">
        <title>Gene Family Evolution Reflects Adaptation to Soil Environmental Stressors in the Genome of the Collembolan Orchesella cincta.</title>
        <authorList>
            <person name="Faddeeva-Vakhrusheva A."/>
            <person name="Derks M.F."/>
            <person name="Anvar S.Y."/>
            <person name="Agamennone V."/>
            <person name="Suring W."/>
            <person name="Smit S."/>
            <person name="van Straalen N.M."/>
            <person name="Roelofs D."/>
        </authorList>
    </citation>
    <scope>NUCLEOTIDE SEQUENCE [LARGE SCALE GENOMIC DNA]</scope>
    <source>
        <tissue evidence="3">Mixed pool</tissue>
    </source>
</reference>
<evidence type="ECO:0000313" key="3">
    <source>
        <dbReference type="EMBL" id="ODM93380.1"/>
    </source>
</evidence>
<protein>
    <submittedName>
        <fullName evidence="3">Uncharacterized protein</fullName>
    </submittedName>
</protein>
<dbReference type="Proteomes" id="UP000094527">
    <property type="component" value="Unassembled WGS sequence"/>
</dbReference>
<feature type="region of interest" description="Disordered" evidence="2">
    <location>
        <begin position="64"/>
        <end position="203"/>
    </location>
</feature>
<keyword evidence="4" id="KW-1185">Reference proteome</keyword>
<feature type="compositionally biased region" description="Polar residues" evidence="2">
    <location>
        <begin position="82"/>
        <end position="92"/>
    </location>
</feature>
<sequence>MNLTPFPLCPSTDGQTEVYACRHTFDLLTTALLRKHASSSNEAAHLQQRLKSLSSELVTLRNRLHVNGQGPGGPQNGPNPNATNGLTTQQHTNNINNNHNSNGRPQIPPHAILPNPSSTGDHHHHQQHHQHHQNNANDTGQPQPASAGSASLRHHQILSSSSYHNKPLPPHPGSNNGTLNSHLSNGSGGSSSNNAVNGGGSSGGSSNNGYYVNQNFQKASKLKVYANGIPLYS</sequence>
<accession>A0A1D2MK78</accession>
<feature type="compositionally biased region" description="Polar residues" evidence="2">
    <location>
        <begin position="134"/>
        <end position="149"/>
    </location>
</feature>
<name>A0A1D2MK78_ORCCI</name>
<comment type="caution">
    <text evidence="3">The sequence shown here is derived from an EMBL/GenBank/DDBJ whole genome shotgun (WGS) entry which is preliminary data.</text>
</comment>